<accession>A0A975GXE4</accession>
<organism evidence="1 2">
    <name type="scientific">Brevundimonas goettingensis</name>
    <dbReference type="NCBI Taxonomy" id="2774190"/>
    <lineage>
        <taxon>Bacteria</taxon>
        <taxon>Pseudomonadati</taxon>
        <taxon>Pseudomonadota</taxon>
        <taxon>Alphaproteobacteria</taxon>
        <taxon>Caulobacterales</taxon>
        <taxon>Caulobacteraceae</taxon>
        <taxon>Brevundimonas</taxon>
    </lineage>
</organism>
<name>A0A975GXE4_9CAUL</name>
<dbReference type="RefSeq" id="WP_207868860.1">
    <property type="nucleotide sequence ID" value="NZ_CP062222.1"/>
</dbReference>
<reference evidence="1" key="1">
    <citation type="submission" date="2020-09" db="EMBL/GenBank/DDBJ databases">
        <title>Brevundimonas sp. LVF2 isolated from a puddle in Goettingen, Germany.</title>
        <authorList>
            <person name="Friedrich I."/>
            <person name="Klassen A."/>
            <person name="Hannes N."/>
            <person name="Schneider D."/>
            <person name="Hertel R."/>
            <person name="Daniel R."/>
        </authorList>
    </citation>
    <scope>NUCLEOTIDE SEQUENCE</scope>
    <source>
        <strain evidence="1">LVF2</strain>
    </source>
</reference>
<proteinExistence type="predicted"/>
<keyword evidence="2" id="KW-1185">Reference proteome</keyword>
<dbReference type="AlphaFoldDB" id="A0A975GXE4"/>
<evidence type="ECO:0000313" key="2">
    <source>
        <dbReference type="Proteomes" id="UP000663918"/>
    </source>
</evidence>
<evidence type="ECO:0000313" key="1">
    <source>
        <dbReference type="EMBL" id="QTC90445.1"/>
    </source>
</evidence>
<dbReference type="Proteomes" id="UP000663918">
    <property type="component" value="Chromosome"/>
</dbReference>
<gene>
    <name evidence="1" type="ORF">IFJ75_14330</name>
</gene>
<dbReference type="EMBL" id="CP062222">
    <property type="protein sequence ID" value="QTC90445.1"/>
    <property type="molecule type" value="Genomic_DNA"/>
</dbReference>
<protein>
    <submittedName>
        <fullName evidence="1">Uncharacterized protein</fullName>
    </submittedName>
</protein>
<sequence>MRERLTSASSRAKARKCLKAAELSSNPEIKTEFLKLAEEFEAKARDLEGLDDATPKPDER</sequence>
<dbReference type="KEGG" id="bgoe:IFJ75_14330"/>